<dbReference type="CDD" id="cd12148">
    <property type="entry name" value="fungal_TF_MHR"/>
    <property type="match status" value="1"/>
</dbReference>
<dbReference type="SMART" id="SM00233">
    <property type="entry name" value="PH"/>
    <property type="match status" value="1"/>
</dbReference>
<dbReference type="PROSITE" id="PS50048">
    <property type="entry name" value="ZN2_CY6_FUNGAL_2"/>
    <property type="match status" value="1"/>
</dbReference>
<feature type="compositionally biased region" description="Low complexity" evidence="8">
    <location>
        <begin position="2280"/>
        <end position="2294"/>
    </location>
</feature>
<feature type="compositionally biased region" description="Low complexity" evidence="8">
    <location>
        <begin position="1291"/>
        <end position="1301"/>
    </location>
</feature>
<feature type="compositionally biased region" description="Polar residues" evidence="8">
    <location>
        <begin position="826"/>
        <end position="841"/>
    </location>
</feature>
<evidence type="ECO:0000259" key="10">
    <source>
        <dbReference type="PROSITE" id="PS50048"/>
    </source>
</evidence>
<dbReference type="InterPro" id="IPR051089">
    <property type="entry name" value="prtT"/>
</dbReference>
<feature type="region of interest" description="Disordered" evidence="8">
    <location>
        <begin position="750"/>
        <end position="784"/>
    </location>
</feature>
<proteinExistence type="predicted"/>
<dbReference type="InterPro" id="IPR008936">
    <property type="entry name" value="Rho_GTPase_activation_prot"/>
</dbReference>
<dbReference type="Pfam" id="PF00620">
    <property type="entry name" value="RhoGAP"/>
    <property type="match status" value="1"/>
</dbReference>
<evidence type="ECO:0000256" key="8">
    <source>
        <dbReference type="SAM" id="MobiDB-lite"/>
    </source>
</evidence>
<dbReference type="InterPro" id="IPR001849">
    <property type="entry name" value="PH_domain"/>
</dbReference>
<name>A0ABY2GP26_9HYPO</name>
<dbReference type="CDD" id="cd00067">
    <property type="entry name" value="GAL4"/>
    <property type="match status" value="1"/>
</dbReference>
<feature type="compositionally biased region" description="Gly residues" evidence="8">
    <location>
        <begin position="1468"/>
        <end position="1478"/>
    </location>
</feature>
<feature type="coiled-coil region" evidence="7">
    <location>
        <begin position="201"/>
        <end position="228"/>
    </location>
</feature>
<evidence type="ECO:0000313" key="12">
    <source>
        <dbReference type="EMBL" id="TFA97608.1"/>
    </source>
</evidence>
<dbReference type="PROSITE" id="PS50003">
    <property type="entry name" value="PH_DOMAIN"/>
    <property type="match status" value="1"/>
</dbReference>
<keyword evidence="4" id="KW-0238">DNA-binding</keyword>
<feature type="region of interest" description="Disordered" evidence="8">
    <location>
        <begin position="897"/>
        <end position="937"/>
    </location>
</feature>
<feature type="region of interest" description="Disordered" evidence="8">
    <location>
        <begin position="229"/>
        <end position="559"/>
    </location>
</feature>
<dbReference type="CDD" id="cd06093">
    <property type="entry name" value="PX_domain"/>
    <property type="match status" value="1"/>
</dbReference>
<feature type="compositionally biased region" description="Basic and acidic residues" evidence="8">
    <location>
        <begin position="453"/>
        <end position="473"/>
    </location>
</feature>
<feature type="region of interest" description="Disordered" evidence="8">
    <location>
        <begin position="1572"/>
        <end position="1669"/>
    </location>
</feature>
<dbReference type="PANTHER" id="PTHR31845">
    <property type="entry name" value="FINGER DOMAIN PROTEIN, PUTATIVE-RELATED"/>
    <property type="match status" value="1"/>
</dbReference>
<sequence>MSTSSRPSIPSPLSSPSYTASSLTTPSPPWSGAATGQRRPPPIDTRPRGNTTPSSAGHTTFYSDSSSPSSPDEESPRPSPNAAPNDTRNDQRPLNPKPTEGSSSKAPSSAMASATTSTAAGGAAAGLPRNSSIDSAISAASSSAQANNAAQAQANSEEIAKLIATAGSPEAVIQYLLKEKQSQAQQNSQLWRLVDKQRAMILGLNKDLEAALKDKEKYRKKLKELMANPLLVKPPGSQDDKKVADAHNDALLLRQEVESPKEPPAPSPNTPKLDTESLGSPVDMALAPYPITPPADRLHAPPSAVSELLNPSETMPEPQEYALDHYDHEAEEQAEDKARREKNNEQLKEIPFDTSLPPSRSLPSHPPQKPPPQPPAADAPPTVTIMGPTPQPDEGISKFPSPPRKAPPAPLQLRQEIQRHMDSSIAVEDADSDYDDISEVDEILPEKRGRRRTREEDDREREVIAIQEAEARSVSKQPDAGKGEPANSRPPLSPASVPASLQPGMPTASLDAVLSGAKPKELTAPVLSPGLPASPRPFGNPKMTLGNPPLSPRGGPLSPRPPRQAIPMPPGTPLVVPPTASLGDGNPLKKAMEVGDYSKGASSPVERTAIYRGLVTDEYPDLLLPPNALPSIAIRVASSRMKPSRASLLSLTQLEEDPVFTLAIISRADGGELWRVEKDSASLAKLDQRLKQCPAFTARTPDRSLFTGHAPAKIDARRAVLDQYMDELLNTPLDTPTALELCKYLSNHTLPPNADETGQTYKSKDDNSSIRSDGRPTRNGYLTKKGKNFGGWKSRFFVLNGPLLKYYETPGGAHLGTIKLQNAQIGKQSHNSDANTPTSNGNDEELDSQYRHAFLILEPKKKDSSNHVKHVLCAENDRERDIWVDNLLQWIDYREPEEDQHVSRPTVHDRQTSGDQLNSAGKSKWGGKAGQQQHQTAGSDTLIGVRYDSTHAGDAPHQGSHGNRPKTAGSQGEQHHHASTDSHSKLISAPKDPQVISDASSWGSKMNLAAPPPAPAPSHDEKKQRKRSFFGFGPKSRTSSDGQESMFGGSESGSGATPPQNGYHGPVRQVFGAPLAEAVRYNPPADVDVPLPSVVYRCIQYLEAQNAILEEGIFRLSGSNVVIKQLRERFNNEGDINLVTDEHYYDIHAVASLLKLYLRELPTSILTRDLHLEFMSTTTEITDRSEKMVALGELCQRLPQANATLLKYLIAFLIRIINNSDVNKMTVRNVGIVFSPTLNIPAPVFATFLQNYEAIFGVDPEEYELPSPVSETGSHGRSESTPRFDPPPGRPSTSSGSASPRHQPWSDMRDPTRSTPTPPLLMNLGPARGSPTPPAASRHSYEPSYLTHQSPRAVSNPLQDTSGGSDGHFSQPPHRASPAYERSLLPVTAEDQTGNTNLAAYDQGGRNRRRESTIMMGDNADTPSSTVGSTPQYHHQLEHAGAAAGAGAGVGGEAGVAPGASSLSSAAGGAGPAGGGAAAAGDADAAAAAAAAAGDAKKSRACEACRGLKVRCEPDAVDGEPCKRCRKAGRSCVVTAPTRKRQKKTDSRVSELEKKIDALTASLHARAGGSVVVPGLMNNNPLVGQPHQPQHHQPQPQHHQPQPQARHQADMSSSAGGYPMFAASAGGGGGGGTAAASARPWAGGGGMSASPMMQSAPTPPTRTPQDDVSAFQPPIVMAGQKRKALDRDAPSGDDHHKAMTPSTSWSGFSRPTEGDIVDRGLVTMEHATGLFNKYKEHMVRHLPAVVFPPSTTVMELRKTKPTLFLAIMAAATGENHSLQRVLQRELMQLFAEKVIVTGEKNLELVQAMHVAVIWYWPPEHFEELKFYHLVHIAAVMAIDIGLGRKGGPRRGPPPFRRNPPPDPCSIECRRTWLTCFFLALNTSMSLHRPNLIRWTPFMTESLEILESSPDAAPTDKYFCHLVWTHRLAEEVGSQFSLDDPSTVVNITDARTQYALRALERDLDKYIASVPKNLMQREFSFRRSNDVMCTDRIGCKDTLRLTFNVVNLYMHEMALHSDTTGDNWRPPFNTESLKDGIVNSEPLSAAHINALSACLTAIDGIFNTFLSMDVTSIRCLPVFNFMRVAYGVVILIKMYFSASSPGSEMGKVIHKDNMRVEYYLEALLDKFRATAADNKCRPAAKFLVVLAMLRSWFFKQGKGERGGSATPEDGGASSSSSQQQRSYAPQGTTPQQQQPQLHQQFQQQQSQQSHQSQHMQQQQQQQSRQPNVNTPLQLLSEVATTGRDGGTASRLFASLNGAHQHHPQPFFHDSVSSTNDPAAASVSNNNNNNTNSSSSMPTQQIPGPSPSSTDLDSAMAPAFPPWMSATQPMVPSDLDVGSGVLPTNFDFEGLNLAAADLHDMYESGAKIVMNEPWFTDAFQGLPDPNLFPF</sequence>
<dbReference type="Gene3D" id="4.10.240.10">
    <property type="entry name" value="Zn(2)-C6 fungal-type DNA-binding domain"/>
    <property type="match status" value="1"/>
</dbReference>
<keyword evidence="2" id="KW-0343">GTPase activation</keyword>
<feature type="compositionally biased region" description="Pro residues" evidence="8">
    <location>
        <begin position="364"/>
        <end position="378"/>
    </location>
</feature>
<dbReference type="SMART" id="SM00324">
    <property type="entry name" value="RhoGAP"/>
    <property type="match status" value="1"/>
</dbReference>
<evidence type="ECO:0000256" key="3">
    <source>
        <dbReference type="ARBA" id="ARBA00023015"/>
    </source>
</evidence>
<feature type="region of interest" description="Disordered" evidence="8">
    <location>
        <begin position="1459"/>
        <end position="1479"/>
    </location>
</feature>
<feature type="compositionally biased region" description="Low complexity" evidence="8">
    <location>
        <begin position="1"/>
        <end position="25"/>
    </location>
</feature>
<feature type="domain" description="PH" evidence="9">
    <location>
        <begin position="775"/>
        <end position="892"/>
    </location>
</feature>
<dbReference type="PANTHER" id="PTHR31845:SF39">
    <property type="entry name" value="TRANSCRIPTION FACTOR PBCR-RELATED"/>
    <property type="match status" value="1"/>
</dbReference>
<feature type="domain" description="Zn(2)-C6 fungal-type" evidence="10">
    <location>
        <begin position="1501"/>
        <end position="1534"/>
    </location>
</feature>
<feature type="compositionally biased region" description="Polar residues" evidence="8">
    <location>
        <begin position="1700"/>
        <end position="1709"/>
    </location>
</feature>
<evidence type="ECO:0000313" key="13">
    <source>
        <dbReference type="Proteomes" id="UP001642720"/>
    </source>
</evidence>
<feature type="compositionally biased region" description="Polar residues" evidence="8">
    <location>
        <begin position="750"/>
        <end position="761"/>
    </location>
</feature>
<feature type="compositionally biased region" description="Polar residues" evidence="8">
    <location>
        <begin position="48"/>
        <end position="62"/>
    </location>
</feature>
<dbReference type="EMBL" id="PPTA01000029">
    <property type="protein sequence ID" value="TFA97608.1"/>
    <property type="molecule type" value="Genomic_DNA"/>
</dbReference>
<evidence type="ECO:0000256" key="1">
    <source>
        <dbReference type="ARBA" id="ARBA00004123"/>
    </source>
</evidence>
<evidence type="ECO:0000256" key="5">
    <source>
        <dbReference type="ARBA" id="ARBA00023163"/>
    </source>
</evidence>
<dbReference type="SUPFAM" id="SSF50729">
    <property type="entry name" value="PH domain-like"/>
    <property type="match status" value="1"/>
</dbReference>
<evidence type="ECO:0000256" key="7">
    <source>
        <dbReference type="SAM" id="Coils"/>
    </source>
</evidence>
<feature type="compositionally biased region" description="Basic and acidic residues" evidence="8">
    <location>
        <begin position="899"/>
        <end position="912"/>
    </location>
</feature>
<dbReference type="Pfam" id="PF00169">
    <property type="entry name" value="PH"/>
    <property type="match status" value="1"/>
</dbReference>
<dbReference type="Proteomes" id="UP001642720">
    <property type="component" value="Unassembled WGS sequence"/>
</dbReference>
<feature type="region of interest" description="Disordered" evidence="8">
    <location>
        <begin position="2258"/>
        <end position="2317"/>
    </location>
</feature>
<reference evidence="12 13" key="1">
    <citation type="submission" date="2018-01" db="EMBL/GenBank/DDBJ databases">
        <title>Genome characterization of the sugarcane-associated fungus Trichoderma ghanense CCMA-1212 and their application in lignocelulose bioconversion.</title>
        <authorList>
            <person name="Steindorff A.S."/>
            <person name="Mendes T.D."/>
            <person name="Vilela E.S.D."/>
            <person name="Rodrigues D.S."/>
            <person name="Formighieri E.F."/>
            <person name="Melo I.S."/>
            <person name="Favaro L.C.L."/>
        </authorList>
    </citation>
    <scope>NUCLEOTIDE SEQUENCE [LARGE SCALE GENOMIC DNA]</scope>
    <source>
        <strain evidence="12 13">CCMA-1212</strain>
    </source>
</reference>
<comment type="caution">
    <text evidence="12">The sequence shown here is derived from an EMBL/GenBank/DDBJ whole genome shotgun (WGS) entry which is preliminary data.</text>
</comment>
<feature type="domain" description="Rho-GAP" evidence="11">
    <location>
        <begin position="1073"/>
        <end position="1265"/>
    </location>
</feature>
<accession>A0ABY2GP26</accession>
<feature type="compositionally biased region" description="Basic and acidic residues" evidence="8">
    <location>
        <begin position="335"/>
        <end position="351"/>
    </location>
</feature>
<dbReference type="InterPro" id="IPR036864">
    <property type="entry name" value="Zn2-C6_fun-type_DNA-bd_sf"/>
</dbReference>
<dbReference type="RefSeq" id="XP_073553810.1">
    <property type="nucleotide sequence ID" value="XM_073707691.1"/>
</dbReference>
<feature type="compositionally biased region" description="Low complexity" evidence="8">
    <location>
        <begin position="2172"/>
        <end position="2181"/>
    </location>
</feature>
<feature type="region of interest" description="Disordered" evidence="8">
    <location>
        <begin position="949"/>
        <end position="1067"/>
    </location>
</feature>
<feature type="compositionally biased region" description="Low complexity" evidence="8">
    <location>
        <begin position="2190"/>
        <end position="2224"/>
    </location>
</feature>
<feature type="compositionally biased region" description="Low complexity" evidence="8">
    <location>
        <begin position="99"/>
        <end position="130"/>
    </location>
</feature>
<dbReference type="Gene3D" id="2.30.29.30">
    <property type="entry name" value="Pleckstrin-homology domain (PH domain)/Phosphotyrosine-binding domain (PTB)"/>
    <property type="match status" value="1"/>
</dbReference>
<evidence type="ECO:0000256" key="6">
    <source>
        <dbReference type="ARBA" id="ARBA00023242"/>
    </source>
</evidence>
<keyword evidence="3" id="KW-0805">Transcription regulation</keyword>
<keyword evidence="5" id="KW-0804">Transcription</keyword>
<feature type="compositionally biased region" description="Polar residues" evidence="8">
    <location>
        <begin position="2295"/>
        <end position="2310"/>
    </location>
</feature>
<evidence type="ECO:0000259" key="11">
    <source>
        <dbReference type="PROSITE" id="PS50238"/>
    </source>
</evidence>
<feature type="compositionally biased region" description="Acidic residues" evidence="8">
    <location>
        <begin position="428"/>
        <end position="443"/>
    </location>
</feature>
<dbReference type="GeneID" id="300582141"/>
<dbReference type="CDD" id="cd04400">
    <property type="entry name" value="RhoGAP_fBEM3"/>
    <property type="match status" value="1"/>
</dbReference>
<feature type="compositionally biased region" description="Basic and acidic residues" evidence="8">
    <location>
        <begin position="1683"/>
        <end position="1697"/>
    </location>
</feature>
<feature type="compositionally biased region" description="Pro residues" evidence="8">
    <location>
        <begin position="400"/>
        <end position="410"/>
    </location>
</feature>
<dbReference type="PROSITE" id="PS00463">
    <property type="entry name" value="ZN2_CY6_FUNGAL_1"/>
    <property type="match status" value="1"/>
</dbReference>
<keyword evidence="13" id="KW-1185">Reference proteome</keyword>
<dbReference type="SUPFAM" id="SSF57701">
    <property type="entry name" value="Zn2/Cys6 DNA-binding domain"/>
    <property type="match status" value="1"/>
</dbReference>
<dbReference type="SUPFAM" id="SSF48350">
    <property type="entry name" value="GTPase activation domain, GAP"/>
    <property type="match status" value="1"/>
</dbReference>
<feature type="compositionally biased region" description="Basic and acidic residues" evidence="8">
    <location>
        <begin position="238"/>
        <end position="248"/>
    </location>
</feature>
<keyword evidence="6" id="KW-0539">Nucleus</keyword>
<feature type="region of interest" description="Disordered" evidence="8">
    <location>
        <begin position="826"/>
        <end position="845"/>
    </location>
</feature>
<dbReference type="PROSITE" id="PS50238">
    <property type="entry name" value="RHOGAP"/>
    <property type="match status" value="1"/>
</dbReference>
<evidence type="ECO:0000256" key="4">
    <source>
        <dbReference type="ARBA" id="ARBA00023125"/>
    </source>
</evidence>
<feature type="region of interest" description="Disordered" evidence="8">
    <location>
        <begin position="2157"/>
        <end position="2228"/>
    </location>
</feature>
<dbReference type="Gene3D" id="1.10.555.10">
    <property type="entry name" value="Rho GTPase activation protein"/>
    <property type="match status" value="1"/>
</dbReference>
<feature type="compositionally biased region" description="Polar residues" evidence="8">
    <location>
        <begin position="1346"/>
        <end position="1363"/>
    </location>
</feature>
<gene>
    <name evidence="12" type="ORF">CCMA1212_010655</name>
</gene>
<feature type="region of interest" description="Disordered" evidence="8">
    <location>
        <begin position="1263"/>
        <end position="1409"/>
    </location>
</feature>
<feature type="region of interest" description="Disordered" evidence="8">
    <location>
        <begin position="1683"/>
        <end position="1711"/>
    </location>
</feature>
<dbReference type="InterPro" id="IPR000198">
    <property type="entry name" value="RhoGAP_dom"/>
</dbReference>
<feature type="region of interest" description="Disordered" evidence="8">
    <location>
        <begin position="1"/>
        <end position="130"/>
    </location>
</feature>
<organism evidence="12 13">
    <name type="scientific">Trichoderma ghanense</name>
    <dbReference type="NCBI Taxonomy" id="65468"/>
    <lineage>
        <taxon>Eukaryota</taxon>
        <taxon>Fungi</taxon>
        <taxon>Dikarya</taxon>
        <taxon>Ascomycota</taxon>
        <taxon>Pezizomycotina</taxon>
        <taxon>Sordariomycetes</taxon>
        <taxon>Hypocreomycetidae</taxon>
        <taxon>Hypocreales</taxon>
        <taxon>Hypocreaceae</taxon>
        <taxon>Trichoderma</taxon>
    </lineage>
</organism>
<protein>
    <submittedName>
        <fullName evidence="12">Rho-type GTPase-activating protein 2</fullName>
    </submittedName>
</protein>
<feature type="compositionally biased region" description="Basic and acidic residues" evidence="8">
    <location>
        <begin position="762"/>
        <end position="776"/>
    </location>
</feature>
<dbReference type="InterPro" id="IPR001138">
    <property type="entry name" value="Zn2Cys6_DnaBD"/>
</dbReference>
<dbReference type="InterPro" id="IPR011993">
    <property type="entry name" value="PH-like_dom_sf"/>
</dbReference>
<keyword evidence="7" id="KW-0175">Coiled coil</keyword>
<dbReference type="Pfam" id="PF00172">
    <property type="entry name" value="Zn_clus"/>
    <property type="match status" value="1"/>
</dbReference>
<dbReference type="SMART" id="SM00066">
    <property type="entry name" value="GAL4"/>
    <property type="match status" value="1"/>
</dbReference>
<evidence type="ECO:0000256" key="2">
    <source>
        <dbReference type="ARBA" id="ARBA00022468"/>
    </source>
</evidence>
<comment type="subcellular location">
    <subcellularLocation>
        <location evidence="1">Nucleus</location>
    </subcellularLocation>
</comment>
<feature type="compositionally biased region" description="Low complexity" evidence="8">
    <location>
        <begin position="1585"/>
        <end position="1604"/>
    </location>
</feature>
<dbReference type="CDD" id="cd13277">
    <property type="entry name" value="PH_Bem3"/>
    <property type="match status" value="1"/>
</dbReference>
<feature type="compositionally biased region" description="Basic and acidic residues" evidence="8">
    <location>
        <begin position="973"/>
        <end position="984"/>
    </location>
</feature>
<feature type="compositionally biased region" description="Low complexity" evidence="8">
    <location>
        <begin position="1042"/>
        <end position="1055"/>
    </location>
</feature>
<evidence type="ECO:0000259" key="9">
    <source>
        <dbReference type="PROSITE" id="PS50003"/>
    </source>
</evidence>